<dbReference type="InParanoid" id="A0A540VB58"/>
<evidence type="ECO:0000256" key="10">
    <source>
        <dbReference type="ARBA" id="ARBA00023014"/>
    </source>
</evidence>
<comment type="function">
    <text evidence="13">CRISPR (clustered regularly interspaced short palindromic repeat) is an adaptive immune system that provides protection against mobile genetic elements (viruses, transposable elements and conjugative plasmids). CRISPR clusters contain sequences complementary to antecedent mobile elements and target invading nucleic acids. CRISPR clusters are transcribed and processed into CRISPR RNA (crRNA).</text>
</comment>
<evidence type="ECO:0000256" key="9">
    <source>
        <dbReference type="ARBA" id="ARBA00023004"/>
    </source>
</evidence>
<dbReference type="PANTHER" id="PTHR36531:SF6">
    <property type="entry name" value="DNA REPLICATION ATP-DEPENDENT HELICASE_NUCLEASE DNA2"/>
    <property type="match status" value="1"/>
</dbReference>
<keyword evidence="8 13" id="KW-0269">Exonuclease</keyword>
<reference evidence="15 16" key="1">
    <citation type="submission" date="2019-06" db="EMBL/GenBank/DDBJ databases">
        <title>Genome sequence of Litorilinea aerophila BAA-2444.</title>
        <authorList>
            <person name="Maclea K.S."/>
            <person name="Maurais E.G."/>
            <person name="Iannazzi L.C."/>
        </authorList>
    </citation>
    <scope>NUCLEOTIDE SEQUENCE [LARGE SCALE GENOMIC DNA]</scope>
    <source>
        <strain evidence="15 16">ATCC BAA-2444</strain>
    </source>
</reference>
<dbReference type="EMBL" id="VIGC01000029">
    <property type="protein sequence ID" value="TQE93997.1"/>
    <property type="molecule type" value="Genomic_DNA"/>
</dbReference>
<evidence type="ECO:0000256" key="11">
    <source>
        <dbReference type="ARBA" id="ARBA00023118"/>
    </source>
</evidence>
<dbReference type="GO" id="GO:0046872">
    <property type="term" value="F:metal ion binding"/>
    <property type="evidence" value="ECO:0007669"/>
    <property type="project" value="UniProtKB-KW"/>
</dbReference>
<evidence type="ECO:0000256" key="6">
    <source>
        <dbReference type="ARBA" id="ARBA00022723"/>
    </source>
</evidence>
<dbReference type="NCBIfam" id="TIGR00372">
    <property type="entry name" value="cas4"/>
    <property type="match status" value="1"/>
</dbReference>
<comment type="cofactor">
    <cofactor evidence="1">
        <name>[4Fe-4S] cluster</name>
        <dbReference type="ChEBI" id="CHEBI:49883"/>
    </cofactor>
</comment>
<keyword evidence="12 13" id="KW-0464">Manganese</keyword>
<dbReference type="InterPro" id="IPR013343">
    <property type="entry name" value="CRISPR-assoc_prot_Cas4"/>
</dbReference>
<comment type="cofactor">
    <cofactor evidence="13">
        <name>Mg(2+)</name>
        <dbReference type="ChEBI" id="CHEBI:18420"/>
    </cofactor>
    <cofactor evidence="13">
        <name>Mn(2+)</name>
        <dbReference type="ChEBI" id="CHEBI:29035"/>
    </cofactor>
    <text evidence="13">Mg(2+) or Mn(2+) required for ssDNA cleavage activity.</text>
</comment>
<dbReference type="Proteomes" id="UP000317371">
    <property type="component" value="Unassembled WGS sequence"/>
</dbReference>
<evidence type="ECO:0000256" key="3">
    <source>
        <dbReference type="ARBA" id="ARBA00012768"/>
    </source>
</evidence>
<keyword evidence="6 13" id="KW-0479">Metal-binding</keyword>
<keyword evidence="11 13" id="KW-0051">Antiviral defense</keyword>
<dbReference type="AlphaFoldDB" id="A0A540VB58"/>
<evidence type="ECO:0000256" key="4">
    <source>
        <dbReference type="ARBA" id="ARBA00020049"/>
    </source>
</evidence>
<evidence type="ECO:0000313" key="16">
    <source>
        <dbReference type="Proteomes" id="UP000317371"/>
    </source>
</evidence>
<evidence type="ECO:0000256" key="5">
    <source>
        <dbReference type="ARBA" id="ARBA00022722"/>
    </source>
</evidence>
<sequence length="202" mass="23059">MDPLPLSYINQFAYCPRRFWYMYVLGEMAENAHVLRGVLNHQRAHTPGQELTPAGTRVHRRVYVYSERLGLAGICDLVEEDSQGQLTPVEYKQGRQGKWNNDQVQLCAQALCLEEMTGQSIGHGYLFYFGSRRRVAVPFTPTLREQTQSLLQEMREVLARGEIPPHTSQRARCRGCSLAEICLPRETELLAAEVRPGPDKNR</sequence>
<dbReference type="GO" id="GO:0004527">
    <property type="term" value="F:exonuclease activity"/>
    <property type="evidence" value="ECO:0007669"/>
    <property type="project" value="UniProtKB-KW"/>
</dbReference>
<evidence type="ECO:0000256" key="12">
    <source>
        <dbReference type="ARBA" id="ARBA00023211"/>
    </source>
</evidence>
<dbReference type="RefSeq" id="WP_141611681.1">
    <property type="nucleotide sequence ID" value="NZ_VIGC02000029.1"/>
</dbReference>
<dbReference type="Gene3D" id="3.90.320.10">
    <property type="match status" value="1"/>
</dbReference>
<dbReference type="InterPro" id="IPR022765">
    <property type="entry name" value="Dna2/Cas4_DUF83"/>
</dbReference>
<dbReference type="PANTHER" id="PTHR36531">
    <property type="entry name" value="CRISPR-ASSOCIATED EXONUCLEASE CAS4"/>
    <property type="match status" value="1"/>
</dbReference>
<evidence type="ECO:0000256" key="8">
    <source>
        <dbReference type="ARBA" id="ARBA00022839"/>
    </source>
</evidence>
<keyword evidence="7 13" id="KW-0378">Hydrolase</keyword>
<organism evidence="15 16">
    <name type="scientific">Litorilinea aerophila</name>
    <dbReference type="NCBI Taxonomy" id="1204385"/>
    <lineage>
        <taxon>Bacteria</taxon>
        <taxon>Bacillati</taxon>
        <taxon>Chloroflexota</taxon>
        <taxon>Caldilineae</taxon>
        <taxon>Caldilineales</taxon>
        <taxon>Caldilineaceae</taxon>
        <taxon>Litorilinea</taxon>
    </lineage>
</organism>
<feature type="domain" description="DUF83" evidence="14">
    <location>
        <begin position="7"/>
        <end position="183"/>
    </location>
</feature>
<evidence type="ECO:0000256" key="13">
    <source>
        <dbReference type="RuleBase" id="RU365022"/>
    </source>
</evidence>
<keyword evidence="5 13" id="KW-0540">Nuclease</keyword>
<keyword evidence="10 13" id="KW-0411">Iron-sulfur</keyword>
<evidence type="ECO:0000259" key="14">
    <source>
        <dbReference type="Pfam" id="PF01930"/>
    </source>
</evidence>
<dbReference type="CDD" id="cd09637">
    <property type="entry name" value="Cas4_I-A_I-B_I-C_I-D_II-B"/>
    <property type="match status" value="1"/>
</dbReference>
<dbReference type="GO" id="GO:0051607">
    <property type="term" value="P:defense response to virus"/>
    <property type="evidence" value="ECO:0007669"/>
    <property type="project" value="UniProtKB-KW"/>
</dbReference>
<comment type="cofactor">
    <cofactor evidence="13">
        <name>iron-sulfur cluster</name>
        <dbReference type="ChEBI" id="CHEBI:30408"/>
    </cofactor>
</comment>
<dbReference type="Pfam" id="PF01930">
    <property type="entry name" value="Cas_Cas4"/>
    <property type="match status" value="1"/>
</dbReference>
<dbReference type="OrthoDB" id="9781776at2"/>
<dbReference type="InterPro" id="IPR051827">
    <property type="entry name" value="Cas4_exonuclease"/>
</dbReference>
<evidence type="ECO:0000313" key="15">
    <source>
        <dbReference type="EMBL" id="TQE93997.1"/>
    </source>
</evidence>
<keyword evidence="9 13" id="KW-0408">Iron</keyword>
<dbReference type="InterPro" id="IPR011604">
    <property type="entry name" value="PDDEXK-like_dom_sf"/>
</dbReference>
<protein>
    <recommendedName>
        <fullName evidence="4 13">CRISPR-associated exonuclease Cas4</fullName>
        <ecNumber evidence="3 13">3.1.12.1</ecNumber>
    </recommendedName>
</protein>
<evidence type="ECO:0000256" key="1">
    <source>
        <dbReference type="ARBA" id="ARBA00001966"/>
    </source>
</evidence>
<dbReference type="GO" id="GO:0051536">
    <property type="term" value="F:iron-sulfur cluster binding"/>
    <property type="evidence" value="ECO:0007669"/>
    <property type="project" value="UniProtKB-KW"/>
</dbReference>
<accession>A0A540VB58</accession>
<comment type="caution">
    <text evidence="15">The sequence shown here is derived from an EMBL/GenBank/DDBJ whole genome shotgun (WGS) entry which is preliminary data.</text>
</comment>
<name>A0A540VB58_9CHLR</name>
<evidence type="ECO:0000256" key="7">
    <source>
        <dbReference type="ARBA" id="ARBA00022801"/>
    </source>
</evidence>
<keyword evidence="16" id="KW-1185">Reference proteome</keyword>
<gene>
    <name evidence="15" type="primary">cas4</name>
    <name evidence="15" type="ORF">FKZ61_18660</name>
</gene>
<dbReference type="EC" id="3.1.12.1" evidence="3 13"/>
<evidence type="ECO:0000256" key="2">
    <source>
        <dbReference type="ARBA" id="ARBA00009189"/>
    </source>
</evidence>
<comment type="similarity">
    <text evidence="2 13">Belongs to the CRISPR-associated exonuclease Cas4 family.</text>
</comment>
<proteinExistence type="inferred from homology"/>